<dbReference type="AlphaFoldDB" id="A0A2H0W6I6"/>
<dbReference type="InterPro" id="IPR029026">
    <property type="entry name" value="tRNA_m1G_MTases_N"/>
</dbReference>
<dbReference type="GO" id="GO:0003723">
    <property type="term" value="F:RNA binding"/>
    <property type="evidence" value="ECO:0007669"/>
    <property type="project" value="InterPro"/>
</dbReference>
<dbReference type="EMBL" id="PEZW01000018">
    <property type="protein sequence ID" value="PIS07614.1"/>
    <property type="molecule type" value="Genomic_DNA"/>
</dbReference>
<evidence type="ECO:0000313" key="4">
    <source>
        <dbReference type="EMBL" id="PIS07614.1"/>
    </source>
</evidence>
<dbReference type="Proteomes" id="UP000231382">
    <property type="component" value="Unassembled WGS sequence"/>
</dbReference>
<dbReference type="InterPro" id="IPR029028">
    <property type="entry name" value="Alpha/beta_knot_MTases"/>
</dbReference>
<accession>A0A2H0W6I6</accession>
<comment type="caution">
    <text evidence="4">The sequence shown here is derived from an EMBL/GenBank/DDBJ whole genome shotgun (WGS) entry which is preliminary data.</text>
</comment>
<dbReference type="GO" id="GO:0008173">
    <property type="term" value="F:RNA methyltransferase activity"/>
    <property type="evidence" value="ECO:0007669"/>
    <property type="project" value="InterPro"/>
</dbReference>
<feature type="domain" description="tRNA/rRNA methyltransferase SpoU type" evidence="3">
    <location>
        <begin position="3"/>
        <end position="146"/>
    </location>
</feature>
<proteinExistence type="predicted"/>
<dbReference type="GO" id="GO:0005829">
    <property type="term" value="C:cytosol"/>
    <property type="evidence" value="ECO:0007669"/>
    <property type="project" value="TreeGrafter"/>
</dbReference>
<evidence type="ECO:0000313" key="5">
    <source>
        <dbReference type="Proteomes" id="UP000231382"/>
    </source>
</evidence>
<dbReference type="InterPro" id="IPR001537">
    <property type="entry name" value="SpoU_MeTrfase"/>
</dbReference>
<dbReference type="GO" id="GO:0032259">
    <property type="term" value="P:methylation"/>
    <property type="evidence" value="ECO:0007669"/>
    <property type="project" value="UniProtKB-KW"/>
</dbReference>
<organism evidence="4 5">
    <name type="scientific">Candidatus Berkelbacteria bacterium CG10_big_fil_rev_8_21_14_0_10_43_13</name>
    <dbReference type="NCBI Taxonomy" id="1974514"/>
    <lineage>
        <taxon>Bacteria</taxon>
        <taxon>Candidatus Berkelbacteria</taxon>
    </lineage>
</organism>
<dbReference type="PANTHER" id="PTHR46429:SF1">
    <property type="entry name" value="23S RRNA (GUANOSINE-2'-O-)-METHYLTRANSFERASE RLMB"/>
    <property type="match status" value="1"/>
</dbReference>
<dbReference type="PANTHER" id="PTHR46429">
    <property type="entry name" value="23S RRNA (GUANOSINE-2'-O-)-METHYLTRANSFERASE RLMB"/>
    <property type="match status" value="1"/>
</dbReference>
<keyword evidence="2 4" id="KW-0808">Transferase</keyword>
<sequence>MNLSLVLDNIRSMQNVGSIFRTADAAGVSKIYLCGFTPKPPRKEIDKAALGAVDFVEWEYQDNLKNLIFNLKTKGIKIIALEQHENSTPYTSYVIPNTNTLALIVGNEVDGISKEILELCDDIIEIPMHGQKNSLNVAVATGIVLFELIK</sequence>
<evidence type="ECO:0000256" key="1">
    <source>
        <dbReference type="ARBA" id="ARBA00022603"/>
    </source>
</evidence>
<name>A0A2H0W6I6_9BACT</name>
<dbReference type="GO" id="GO:0006396">
    <property type="term" value="P:RNA processing"/>
    <property type="evidence" value="ECO:0007669"/>
    <property type="project" value="InterPro"/>
</dbReference>
<dbReference type="SUPFAM" id="SSF75217">
    <property type="entry name" value="alpha/beta knot"/>
    <property type="match status" value="1"/>
</dbReference>
<protein>
    <submittedName>
        <fullName evidence="4">RNA methyltransferase</fullName>
    </submittedName>
</protein>
<gene>
    <name evidence="4" type="ORF">COT78_02860</name>
</gene>
<keyword evidence="1 4" id="KW-0489">Methyltransferase</keyword>
<dbReference type="Pfam" id="PF00588">
    <property type="entry name" value="SpoU_methylase"/>
    <property type="match status" value="1"/>
</dbReference>
<dbReference type="CDD" id="cd18097">
    <property type="entry name" value="SpoU-like"/>
    <property type="match status" value="1"/>
</dbReference>
<dbReference type="InterPro" id="IPR004441">
    <property type="entry name" value="rRNA_MeTrfase_TrmH"/>
</dbReference>
<dbReference type="Gene3D" id="3.40.1280.10">
    <property type="match status" value="1"/>
</dbReference>
<evidence type="ECO:0000259" key="3">
    <source>
        <dbReference type="Pfam" id="PF00588"/>
    </source>
</evidence>
<reference evidence="5" key="1">
    <citation type="submission" date="2017-09" db="EMBL/GenBank/DDBJ databases">
        <title>Depth-based differentiation of microbial function through sediment-hosted aquifers and enrichment of novel symbionts in the deep terrestrial subsurface.</title>
        <authorList>
            <person name="Probst A.J."/>
            <person name="Ladd B."/>
            <person name="Jarett J.K."/>
            <person name="Geller-Mcgrath D.E."/>
            <person name="Sieber C.M.K."/>
            <person name="Emerson J.B."/>
            <person name="Anantharaman K."/>
            <person name="Thomas B.C."/>
            <person name="Malmstrom R."/>
            <person name="Stieglmeier M."/>
            <person name="Klingl A."/>
            <person name="Woyke T."/>
            <person name="Ryan C.M."/>
            <person name="Banfield J.F."/>
        </authorList>
    </citation>
    <scope>NUCLEOTIDE SEQUENCE [LARGE SCALE GENOMIC DNA]</scope>
</reference>
<evidence type="ECO:0000256" key="2">
    <source>
        <dbReference type="ARBA" id="ARBA00022679"/>
    </source>
</evidence>